<name>A0ABX2IY84_9RHOB</name>
<dbReference type="InterPro" id="IPR051911">
    <property type="entry name" value="SDR_oxidoreductase"/>
</dbReference>
<dbReference type="PANTHER" id="PTHR43976">
    <property type="entry name" value="SHORT CHAIN DEHYDROGENASE"/>
    <property type="match status" value="1"/>
</dbReference>
<comment type="similarity">
    <text evidence="1">Belongs to the short-chain dehydrogenases/reductases (SDR) family.</text>
</comment>
<evidence type="ECO:0000256" key="1">
    <source>
        <dbReference type="ARBA" id="ARBA00006484"/>
    </source>
</evidence>
<sequence length="117" mass="12386">MTGASSGFGSEFAKNAIKSGDNVVATARRLEPLKEIAAIAPNQVIPLAMDEYSDVLGVTREFMRLVSGKQAGDPAKAARALSQVLSSEEVPLRLVLGDEAVDAIRTHSAELFSSLRT</sequence>
<reference evidence="3 4" key="1">
    <citation type="submission" date="2020-06" db="EMBL/GenBank/DDBJ databases">
        <title>Sulfitobacter algicola sp. nov., isolated from green algae.</title>
        <authorList>
            <person name="Wang C."/>
        </authorList>
    </citation>
    <scope>NUCLEOTIDE SEQUENCE [LARGE SCALE GENOMIC DNA]</scope>
    <source>
        <strain evidence="3 4">1151</strain>
    </source>
</reference>
<dbReference type="SUPFAM" id="SSF51735">
    <property type="entry name" value="NAD(P)-binding Rossmann-fold domains"/>
    <property type="match status" value="1"/>
</dbReference>
<comment type="caution">
    <text evidence="3">The sequence shown here is derived from an EMBL/GenBank/DDBJ whole genome shotgun (WGS) entry which is preliminary data.</text>
</comment>
<gene>
    <name evidence="3" type="ORF">HRQ87_11970</name>
</gene>
<dbReference type="InterPro" id="IPR036291">
    <property type="entry name" value="NAD(P)-bd_dom_sf"/>
</dbReference>
<proteinExistence type="inferred from homology"/>
<dbReference type="Gene3D" id="3.40.50.720">
    <property type="entry name" value="NAD(P)-binding Rossmann-like Domain"/>
    <property type="match status" value="1"/>
</dbReference>
<dbReference type="Proteomes" id="UP000777935">
    <property type="component" value="Unassembled WGS sequence"/>
</dbReference>
<keyword evidence="2" id="KW-0560">Oxidoreductase</keyword>
<accession>A0ABX2IY84</accession>
<organism evidence="3 4">
    <name type="scientific">Parasulfitobacter algicola</name>
    <dbReference type="NCBI Taxonomy" id="2614809"/>
    <lineage>
        <taxon>Bacteria</taxon>
        <taxon>Pseudomonadati</taxon>
        <taxon>Pseudomonadota</taxon>
        <taxon>Alphaproteobacteria</taxon>
        <taxon>Rhodobacterales</taxon>
        <taxon>Roseobacteraceae</taxon>
        <taxon>Parasulfitobacter</taxon>
    </lineage>
</organism>
<dbReference type="PANTHER" id="PTHR43976:SF16">
    <property type="entry name" value="SHORT-CHAIN DEHYDROGENASE_REDUCTASE FAMILY PROTEIN"/>
    <property type="match status" value="1"/>
</dbReference>
<dbReference type="EMBL" id="JABUFE010000006">
    <property type="protein sequence ID" value="NSX55521.1"/>
    <property type="molecule type" value="Genomic_DNA"/>
</dbReference>
<evidence type="ECO:0000313" key="4">
    <source>
        <dbReference type="Proteomes" id="UP000777935"/>
    </source>
</evidence>
<evidence type="ECO:0000313" key="3">
    <source>
        <dbReference type="EMBL" id="NSX55521.1"/>
    </source>
</evidence>
<evidence type="ECO:0000256" key="2">
    <source>
        <dbReference type="ARBA" id="ARBA00023002"/>
    </source>
</evidence>
<protein>
    <submittedName>
        <fullName evidence="3">SDR family NAD(P)-dependent oxidoreductase</fullName>
    </submittedName>
</protein>
<keyword evidence="4" id="KW-1185">Reference proteome</keyword>